<dbReference type="HOGENOM" id="CLU_051520_1_0_1"/>
<dbReference type="PANTHER" id="PTHR37540">
    <property type="entry name" value="TRANSCRIPTION FACTOR (ACR-2), PUTATIVE-RELATED-RELATED"/>
    <property type="match status" value="1"/>
</dbReference>
<dbReference type="STRING" id="91928.A0A0D2A5E4"/>
<keyword evidence="3" id="KW-1185">Reference proteome</keyword>
<dbReference type="EMBL" id="KN847492">
    <property type="protein sequence ID" value="KIW19982.1"/>
    <property type="molecule type" value="Genomic_DNA"/>
</dbReference>
<dbReference type="AlphaFoldDB" id="A0A0D2A5E4"/>
<dbReference type="Proteomes" id="UP000053328">
    <property type="component" value="Unassembled WGS sequence"/>
</dbReference>
<accession>A0A0D2A5E4</accession>
<proteinExistence type="predicted"/>
<dbReference type="Pfam" id="PF11951">
    <property type="entry name" value="Fungal_trans_2"/>
    <property type="match status" value="1"/>
</dbReference>
<dbReference type="OrthoDB" id="4159781at2759"/>
<gene>
    <name evidence="2" type="ORF">PV08_00557</name>
</gene>
<feature type="compositionally biased region" description="Basic and acidic residues" evidence="1">
    <location>
        <begin position="35"/>
        <end position="50"/>
    </location>
</feature>
<dbReference type="RefSeq" id="XP_016240198.1">
    <property type="nucleotide sequence ID" value="XM_016374922.1"/>
</dbReference>
<dbReference type="InterPro" id="IPR021858">
    <property type="entry name" value="Fun_TF"/>
</dbReference>
<evidence type="ECO:0000313" key="2">
    <source>
        <dbReference type="EMBL" id="KIW19982.1"/>
    </source>
</evidence>
<name>A0A0D2A5E4_9EURO</name>
<evidence type="ECO:0000313" key="3">
    <source>
        <dbReference type="Proteomes" id="UP000053328"/>
    </source>
</evidence>
<evidence type="ECO:0000256" key="1">
    <source>
        <dbReference type="SAM" id="MobiDB-lite"/>
    </source>
</evidence>
<sequence length="317" mass="35320">MTRSVLEFINIPLVNGFPPSDLRRKVRSHAAKATRGVDGDGTPDKNEKVKGVLASHQTPQFKKRKRHRRTLNWTFQMTAKIDEPQSELELEHENADSGFRVRNGAPGCPSPSSISGTALIPASKSRVYFEPFVPVVLQHYLQHLAVAIPEVDGEGNTALLKSRWFPMVIHSPLLFQVIVLFSASHYAAQREDMAFAPTILLLKQRALAGISAHVTALQRECTVRDELIAATAKMASYEAIWGDERAYHCHMNGVEEMLRVRGGLASLGLDGFLARLLLFIDTNSAFLLNTFLHLRNSSFPRGEPFILPNLSRFIGEI</sequence>
<dbReference type="VEuPathDB" id="FungiDB:PV08_00557"/>
<organism evidence="2 3">
    <name type="scientific">Exophiala spinifera</name>
    <dbReference type="NCBI Taxonomy" id="91928"/>
    <lineage>
        <taxon>Eukaryota</taxon>
        <taxon>Fungi</taxon>
        <taxon>Dikarya</taxon>
        <taxon>Ascomycota</taxon>
        <taxon>Pezizomycotina</taxon>
        <taxon>Eurotiomycetes</taxon>
        <taxon>Chaetothyriomycetidae</taxon>
        <taxon>Chaetothyriales</taxon>
        <taxon>Herpotrichiellaceae</taxon>
        <taxon>Exophiala</taxon>
    </lineage>
</organism>
<protein>
    <submittedName>
        <fullName evidence="2">Uncharacterized protein</fullName>
    </submittedName>
</protein>
<feature type="region of interest" description="Disordered" evidence="1">
    <location>
        <begin position="31"/>
        <end position="61"/>
    </location>
</feature>
<dbReference type="PANTHER" id="PTHR37540:SF5">
    <property type="entry name" value="TRANSCRIPTION FACTOR DOMAIN-CONTAINING PROTEIN"/>
    <property type="match status" value="1"/>
</dbReference>
<dbReference type="GeneID" id="27327640"/>
<reference evidence="2 3" key="1">
    <citation type="submission" date="2015-01" db="EMBL/GenBank/DDBJ databases">
        <title>The Genome Sequence of Exophiala spinifera CBS89968.</title>
        <authorList>
            <consortium name="The Broad Institute Genomics Platform"/>
            <person name="Cuomo C."/>
            <person name="de Hoog S."/>
            <person name="Gorbushina A."/>
            <person name="Stielow B."/>
            <person name="Teixiera M."/>
            <person name="Abouelleil A."/>
            <person name="Chapman S.B."/>
            <person name="Priest M."/>
            <person name="Young S.K."/>
            <person name="Wortman J."/>
            <person name="Nusbaum C."/>
            <person name="Birren B."/>
        </authorList>
    </citation>
    <scope>NUCLEOTIDE SEQUENCE [LARGE SCALE GENOMIC DNA]</scope>
    <source>
        <strain evidence="2 3">CBS 89968</strain>
    </source>
</reference>